<organism evidence="1 2">
    <name type="scientific">Salix udensis</name>
    <dbReference type="NCBI Taxonomy" id="889485"/>
    <lineage>
        <taxon>Eukaryota</taxon>
        <taxon>Viridiplantae</taxon>
        <taxon>Streptophyta</taxon>
        <taxon>Embryophyta</taxon>
        <taxon>Tracheophyta</taxon>
        <taxon>Spermatophyta</taxon>
        <taxon>Magnoliopsida</taxon>
        <taxon>eudicotyledons</taxon>
        <taxon>Gunneridae</taxon>
        <taxon>Pentapetalae</taxon>
        <taxon>rosids</taxon>
        <taxon>fabids</taxon>
        <taxon>Malpighiales</taxon>
        <taxon>Salicaceae</taxon>
        <taxon>Saliceae</taxon>
        <taxon>Salix</taxon>
    </lineage>
</organism>
<accession>A0AAD6JSL3</accession>
<reference evidence="1 2" key="1">
    <citation type="journal article" date="2023" name="Int. J. Mol. Sci.">
        <title>De Novo Assembly and Annotation of 11 Diverse Shrub Willow (Salix) Genomes Reveals Novel Gene Organization in Sex-Linked Regions.</title>
        <authorList>
            <person name="Hyden B."/>
            <person name="Feng K."/>
            <person name="Yates T.B."/>
            <person name="Jawdy S."/>
            <person name="Cereghino C."/>
            <person name="Smart L.B."/>
            <person name="Muchero W."/>
        </authorList>
    </citation>
    <scope>NUCLEOTIDE SEQUENCE [LARGE SCALE GENOMIC DNA]</scope>
    <source>
        <tissue evidence="1">Shoot tip</tissue>
    </source>
</reference>
<dbReference type="EMBL" id="JAPFFJ010000014">
    <property type="protein sequence ID" value="KAJ6410435.1"/>
    <property type="molecule type" value="Genomic_DNA"/>
</dbReference>
<keyword evidence="2" id="KW-1185">Reference proteome</keyword>
<comment type="caution">
    <text evidence="1">The sequence shown here is derived from an EMBL/GenBank/DDBJ whole genome shotgun (WGS) entry which is preliminary data.</text>
</comment>
<dbReference type="AlphaFoldDB" id="A0AAD6JSL3"/>
<name>A0AAD6JSL3_9ROSI</name>
<protein>
    <submittedName>
        <fullName evidence="1">Uncharacterized protein</fullName>
    </submittedName>
</protein>
<evidence type="ECO:0000313" key="2">
    <source>
        <dbReference type="Proteomes" id="UP001162972"/>
    </source>
</evidence>
<evidence type="ECO:0000313" key="1">
    <source>
        <dbReference type="EMBL" id="KAJ6410435.1"/>
    </source>
</evidence>
<gene>
    <name evidence="1" type="ORF">OIU84_007226</name>
</gene>
<dbReference type="Proteomes" id="UP001162972">
    <property type="component" value="Chromosome 15Z"/>
</dbReference>
<proteinExistence type="predicted"/>
<sequence length="30" mass="3588">MSVMLFIREGFFLMDLTSERSFTRSCNLQK</sequence>